<reference evidence="1" key="1">
    <citation type="submission" date="2013-07" db="EMBL/GenBank/DDBJ databases">
        <title>The genome of an arbuscular mycorrhizal fungus provides insights into the evolution of the oldest plant symbiosis.</title>
        <authorList>
            <consortium name="DOE Joint Genome Institute"/>
            <person name="Tisserant E."/>
            <person name="Malbreil M."/>
            <person name="Kuo A."/>
            <person name="Kohler A."/>
            <person name="Symeonidi A."/>
            <person name="Balestrini R."/>
            <person name="Charron P."/>
            <person name="Duensing N."/>
            <person name="Frei-dit-Frey N."/>
            <person name="Gianinazzi-Pearson V."/>
            <person name="Gilbert B."/>
            <person name="Handa Y."/>
            <person name="Hijri M."/>
            <person name="Kaul R."/>
            <person name="Kawaguchi M."/>
            <person name="Krajinski F."/>
            <person name="Lammers P."/>
            <person name="Lapierre D."/>
            <person name="Masclaux F.G."/>
            <person name="Murat C."/>
            <person name="Morin E."/>
            <person name="Ndikumana S."/>
            <person name="Pagni M."/>
            <person name="Petitpierre D."/>
            <person name="Requena N."/>
            <person name="Rosikiewicz P."/>
            <person name="Riley R."/>
            <person name="Saito K."/>
            <person name="San Clemente H."/>
            <person name="Shapiro H."/>
            <person name="van Tuinen D."/>
            <person name="Becard G."/>
            <person name="Bonfante P."/>
            <person name="Paszkowski U."/>
            <person name="Shachar-Hill Y."/>
            <person name="Young J.P."/>
            <person name="Sanders I.R."/>
            <person name="Henrissat B."/>
            <person name="Rensing S.A."/>
            <person name="Grigoriev I.V."/>
            <person name="Corradi N."/>
            <person name="Roux C."/>
            <person name="Martin F."/>
        </authorList>
    </citation>
    <scope>NUCLEOTIDE SEQUENCE</scope>
    <source>
        <strain evidence="1">DAOM 197198</strain>
    </source>
</reference>
<protein>
    <submittedName>
        <fullName evidence="1">Uncharacterized protein</fullName>
    </submittedName>
</protein>
<name>U9T299_RHIID</name>
<dbReference type="PROSITE" id="PS51257">
    <property type="entry name" value="PROKAR_LIPOPROTEIN"/>
    <property type="match status" value="1"/>
</dbReference>
<gene>
    <name evidence="1" type="ORF">GLOINDRAFT_8470</name>
</gene>
<proteinExistence type="predicted"/>
<dbReference type="HOGENOM" id="CLU_2590994_0_0_1"/>
<accession>U9T299</accession>
<evidence type="ECO:0000313" key="1">
    <source>
        <dbReference type="EMBL" id="ESA00463.1"/>
    </source>
</evidence>
<dbReference type="AlphaFoldDB" id="U9T299"/>
<sequence>MGNKKQSTISVNSSFIAACNNSKKSNSSWSQNWQLFLELKFHSIGKILQKKGDRTYKIEKWPLKTLLSTFIVTSLNSFSS</sequence>
<organism evidence="1">
    <name type="scientific">Rhizophagus irregularis (strain DAOM 181602 / DAOM 197198 / MUCL 43194)</name>
    <name type="common">Arbuscular mycorrhizal fungus</name>
    <name type="synonym">Glomus intraradices</name>
    <dbReference type="NCBI Taxonomy" id="747089"/>
    <lineage>
        <taxon>Eukaryota</taxon>
        <taxon>Fungi</taxon>
        <taxon>Fungi incertae sedis</taxon>
        <taxon>Mucoromycota</taxon>
        <taxon>Glomeromycotina</taxon>
        <taxon>Glomeromycetes</taxon>
        <taxon>Glomerales</taxon>
        <taxon>Glomeraceae</taxon>
        <taxon>Rhizophagus</taxon>
    </lineage>
</organism>
<dbReference type="EMBL" id="KI297177">
    <property type="protein sequence ID" value="ESA00463.1"/>
    <property type="molecule type" value="Genomic_DNA"/>
</dbReference>